<dbReference type="AlphaFoldDB" id="A0A5B2TF63"/>
<dbReference type="PANTHER" id="PTHR43129">
    <property type="entry name" value="FOSMIDOMYCIN RESISTANCE PROTEIN"/>
    <property type="match status" value="1"/>
</dbReference>
<keyword evidence="1 5" id="KW-0812">Transmembrane</keyword>
<accession>A0A5B2TF63</accession>
<evidence type="ECO:0000256" key="4">
    <source>
        <dbReference type="SAM" id="MobiDB-lite"/>
    </source>
</evidence>
<keyword evidence="8" id="KW-1185">Reference proteome</keyword>
<dbReference type="Proteomes" id="UP000322110">
    <property type="component" value="Unassembled WGS sequence"/>
</dbReference>
<proteinExistence type="predicted"/>
<feature type="transmembrane region" description="Helical" evidence="5">
    <location>
        <begin position="64"/>
        <end position="86"/>
    </location>
</feature>
<dbReference type="InterPro" id="IPR011701">
    <property type="entry name" value="MFS"/>
</dbReference>
<sequence>MREEKPLLSRRADTEAVDGSPHPHLGSERPAGTTRLLLLVSLAHLVSHVYILALPPLFPFLRDGLQVGFVELGLALTIFNVVSAVAQAPIGFLVDRIGAQRVLAAGLGLGGLAFLSIGLVGTYAWLLVGSALAGLANGAFHPADYALLSAGIPKARLGRAFSLHTFAGYLGTAIAPAVLIGLALLAGPGWALGAVGLTGILLVAFILPMRVPTAQEQAPAQRSSANSPGAAGRSVFTPAIISLTVFFALLSFSNGAIQNFSVASLVSGYGVTLTQANAALTAFLMLSAIGVLVGGLLADRTRRHGDVAASAFALTALLTLLVAVADLGAVTLMLVLGVAGFLSGVIAPSRDMMVQAAAPPGGSGRTFGIVSTGFNIGGAIGPLLFGWILDHGAPRWVFGAAAGFMMLTVVVALRDRWTAHGKSGAGAPAE</sequence>
<dbReference type="PANTHER" id="PTHR43129:SF1">
    <property type="entry name" value="FOSMIDOMYCIN RESISTANCE PROTEIN"/>
    <property type="match status" value="1"/>
</dbReference>
<evidence type="ECO:0000256" key="3">
    <source>
        <dbReference type="ARBA" id="ARBA00023136"/>
    </source>
</evidence>
<evidence type="ECO:0000313" key="8">
    <source>
        <dbReference type="Proteomes" id="UP000322110"/>
    </source>
</evidence>
<feature type="transmembrane region" description="Helical" evidence="5">
    <location>
        <begin position="230"/>
        <end position="257"/>
    </location>
</feature>
<feature type="region of interest" description="Disordered" evidence="4">
    <location>
        <begin position="1"/>
        <end position="28"/>
    </location>
</feature>
<dbReference type="OrthoDB" id="8894129at2"/>
<gene>
    <name evidence="7" type="ORF">F0Q34_14015</name>
</gene>
<protein>
    <submittedName>
        <fullName evidence="7">MFS transporter</fullName>
    </submittedName>
</protein>
<organism evidence="7 8">
    <name type="scientific">Teichococcus oryzae</name>
    <dbReference type="NCBI Taxonomy" id="1608942"/>
    <lineage>
        <taxon>Bacteria</taxon>
        <taxon>Pseudomonadati</taxon>
        <taxon>Pseudomonadota</taxon>
        <taxon>Alphaproteobacteria</taxon>
        <taxon>Acetobacterales</taxon>
        <taxon>Roseomonadaceae</taxon>
        <taxon>Roseomonas</taxon>
    </lineage>
</organism>
<dbReference type="Pfam" id="PF07690">
    <property type="entry name" value="MFS_1"/>
    <property type="match status" value="1"/>
</dbReference>
<dbReference type="InterPro" id="IPR036259">
    <property type="entry name" value="MFS_trans_sf"/>
</dbReference>
<feature type="domain" description="Major facilitator superfamily (MFS) profile" evidence="6">
    <location>
        <begin position="36"/>
        <end position="420"/>
    </location>
</feature>
<evidence type="ECO:0000313" key="7">
    <source>
        <dbReference type="EMBL" id="KAA2212450.1"/>
    </source>
</evidence>
<dbReference type="GO" id="GO:0022857">
    <property type="term" value="F:transmembrane transporter activity"/>
    <property type="evidence" value="ECO:0007669"/>
    <property type="project" value="InterPro"/>
</dbReference>
<keyword evidence="2 5" id="KW-1133">Transmembrane helix</keyword>
<dbReference type="Gene3D" id="1.20.1250.20">
    <property type="entry name" value="MFS general substrate transporter like domains"/>
    <property type="match status" value="2"/>
</dbReference>
<dbReference type="GO" id="GO:0005886">
    <property type="term" value="C:plasma membrane"/>
    <property type="evidence" value="ECO:0007669"/>
    <property type="project" value="TreeGrafter"/>
</dbReference>
<name>A0A5B2TF63_9PROT</name>
<evidence type="ECO:0000256" key="2">
    <source>
        <dbReference type="ARBA" id="ARBA00022989"/>
    </source>
</evidence>
<feature type="transmembrane region" description="Helical" evidence="5">
    <location>
        <begin position="367"/>
        <end position="389"/>
    </location>
</feature>
<dbReference type="PROSITE" id="PS50850">
    <property type="entry name" value="MFS"/>
    <property type="match status" value="1"/>
</dbReference>
<feature type="compositionally biased region" description="Basic and acidic residues" evidence="4">
    <location>
        <begin position="1"/>
        <end position="14"/>
    </location>
</feature>
<keyword evidence="3 5" id="KW-0472">Membrane</keyword>
<dbReference type="InterPro" id="IPR020846">
    <property type="entry name" value="MFS_dom"/>
</dbReference>
<comment type="caution">
    <text evidence="7">The sequence shown here is derived from an EMBL/GenBank/DDBJ whole genome shotgun (WGS) entry which is preliminary data.</text>
</comment>
<feature type="transmembrane region" description="Helical" evidence="5">
    <location>
        <begin position="98"/>
        <end position="117"/>
    </location>
</feature>
<feature type="transmembrane region" description="Helical" evidence="5">
    <location>
        <begin position="329"/>
        <end position="347"/>
    </location>
</feature>
<feature type="transmembrane region" description="Helical" evidence="5">
    <location>
        <begin position="190"/>
        <end position="209"/>
    </location>
</feature>
<evidence type="ECO:0000259" key="6">
    <source>
        <dbReference type="PROSITE" id="PS50850"/>
    </source>
</evidence>
<evidence type="ECO:0000256" key="1">
    <source>
        <dbReference type="ARBA" id="ARBA00022692"/>
    </source>
</evidence>
<feature type="transmembrane region" description="Helical" evidence="5">
    <location>
        <begin position="395"/>
        <end position="413"/>
    </location>
</feature>
<feature type="transmembrane region" description="Helical" evidence="5">
    <location>
        <begin position="161"/>
        <end position="184"/>
    </location>
</feature>
<dbReference type="EMBL" id="VUKA01000007">
    <property type="protein sequence ID" value="KAA2212450.1"/>
    <property type="molecule type" value="Genomic_DNA"/>
</dbReference>
<reference evidence="7 8" key="1">
    <citation type="journal article" date="2015" name="Int. J. Syst. Evol. Microbiol.">
        <title>Roseomonas oryzae sp. nov., isolated from paddy rhizosphere soil.</title>
        <authorList>
            <person name="Ramaprasad E.V."/>
            <person name="Sasikala Ch."/>
            <person name="Ramana Ch.V."/>
        </authorList>
    </citation>
    <scope>NUCLEOTIDE SEQUENCE [LARGE SCALE GENOMIC DNA]</scope>
    <source>
        <strain evidence="7 8">KCTC 42542</strain>
    </source>
</reference>
<evidence type="ECO:0000256" key="5">
    <source>
        <dbReference type="SAM" id="Phobius"/>
    </source>
</evidence>
<dbReference type="SUPFAM" id="SSF103473">
    <property type="entry name" value="MFS general substrate transporter"/>
    <property type="match status" value="1"/>
</dbReference>
<feature type="transmembrane region" description="Helical" evidence="5">
    <location>
        <begin position="36"/>
        <end position="58"/>
    </location>
</feature>
<feature type="transmembrane region" description="Helical" evidence="5">
    <location>
        <begin position="277"/>
        <end position="298"/>
    </location>
</feature>